<evidence type="ECO:0000256" key="6">
    <source>
        <dbReference type="ARBA" id="ARBA00023136"/>
    </source>
</evidence>
<evidence type="ECO:0000256" key="7">
    <source>
        <dbReference type="SAM" id="MobiDB-lite"/>
    </source>
</evidence>
<feature type="transmembrane region" description="Helical" evidence="8">
    <location>
        <begin position="477"/>
        <end position="500"/>
    </location>
</feature>
<evidence type="ECO:0000313" key="10">
    <source>
        <dbReference type="Proteomes" id="UP001648503"/>
    </source>
</evidence>
<dbReference type="Pfam" id="PF01733">
    <property type="entry name" value="Nucleoside_tran"/>
    <property type="match status" value="1"/>
</dbReference>
<evidence type="ECO:0008006" key="11">
    <source>
        <dbReference type="Google" id="ProtNLM"/>
    </source>
</evidence>
<feature type="transmembrane region" description="Helical" evidence="8">
    <location>
        <begin position="53"/>
        <end position="73"/>
    </location>
</feature>
<reference evidence="9 10" key="1">
    <citation type="submission" date="2021-02" db="EMBL/GenBank/DDBJ databases">
        <title>Variation within the Batrachochytrium salamandrivorans European outbreak.</title>
        <authorList>
            <person name="Kelly M."/>
            <person name="Pasmans F."/>
            <person name="Shea T.P."/>
            <person name="Munoz J.F."/>
            <person name="Carranza S."/>
            <person name="Cuomo C.A."/>
            <person name="Martel A."/>
        </authorList>
    </citation>
    <scope>NUCLEOTIDE SEQUENCE [LARGE SCALE GENOMIC DNA]</scope>
    <source>
        <strain evidence="9 10">AMFP18/2</strain>
    </source>
</reference>
<dbReference type="InterPro" id="IPR036259">
    <property type="entry name" value="MFS_trans_sf"/>
</dbReference>
<feature type="transmembrane region" description="Helical" evidence="8">
    <location>
        <begin position="125"/>
        <end position="145"/>
    </location>
</feature>
<dbReference type="SUPFAM" id="SSF103473">
    <property type="entry name" value="MFS general substrate transporter"/>
    <property type="match status" value="1"/>
</dbReference>
<protein>
    <recommendedName>
        <fullName evidence="11">Nucleoside transporter</fullName>
    </recommendedName>
</protein>
<name>A0ABQ8FMT7_9FUNG</name>
<feature type="transmembrane region" description="Helical" evidence="8">
    <location>
        <begin position="184"/>
        <end position="207"/>
    </location>
</feature>
<evidence type="ECO:0000256" key="3">
    <source>
        <dbReference type="ARBA" id="ARBA00022448"/>
    </source>
</evidence>
<dbReference type="Proteomes" id="UP001648503">
    <property type="component" value="Unassembled WGS sequence"/>
</dbReference>
<feature type="transmembrane region" description="Helical" evidence="8">
    <location>
        <begin position="389"/>
        <end position="411"/>
    </location>
</feature>
<comment type="caution">
    <text evidence="9">The sequence shown here is derived from an EMBL/GenBank/DDBJ whole genome shotgun (WGS) entry which is preliminary data.</text>
</comment>
<evidence type="ECO:0000256" key="4">
    <source>
        <dbReference type="ARBA" id="ARBA00022692"/>
    </source>
</evidence>
<comment type="subcellular location">
    <subcellularLocation>
        <location evidence="1">Membrane</location>
        <topology evidence="1">Multi-pass membrane protein</topology>
    </subcellularLocation>
</comment>
<accession>A0ABQ8FMT7</accession>
<dbReference type="EMBL" id="JAFCIX010000022">
    <property type="protein sequence ID" value="KAH6601003.1"/>
    <property type="molecule type" value="Genomic_DNA"/>
</dbReference>
<feature type="transmembrane region" description="Helical" evidence="8">
    <location>
        <begin position="431"/>
        <end position="456"/>
    </location>
</feature>
<keyword evidence="4 8" id="KW-0812">Transmembrane</keyword>
<comment type="similarity">
    <text evidence="2">Belongs to the SLC29A/ENT transporter (TC 2.A.57) family.</text>
</comment>
<proteinExistence type="inferred from homology"/>
<feature type="transmembrane region" description="Helical" evidence="8">
    <location>
        <begin position="151"/>
        <end position="172"/>
    </location>
</feature>
<dbReference type="InterPro" id="IPR002259">
    <property type="entry name" value="Eqnu_transpt"/>
</dbReference>
<evidence type="ECO:0000256" key="5">
    <source>
        <dbReference type="ARBA" id="ARBA00022989"/>
    </source>
</evidence>
<keyword evidence="5 8" id="KW-1133">Transmembrane helix</keyword>
<evidence type="ECO:0000313" key="9">
    <source>
        <dbReference type="EMBL" id="KAH6601003.1"/>
    </source>
</evidence>
<keyword evidence="3" id="KW-0813">Transport</keyword>
<feature type="transmembrane region" description="Helical" evidence="8">
    <location>
        <begin position="227"/>
        <end position="250"/>
    </location>
</feature>
<evidence type="ECO:0000256" key="8">
    <source>
        <dbReference type="SAM" id="Phobius"/>
    </source>
</evidence>
<sequence length="508" mass="54740">MVTPTNQADIQLPVAYPEEGYSEPPENEPNHDTHSTGHAMVSVSTKLSSGHNYGLWALFFLFGIAMLIPWNTWTTAAPFFSERLKGSPFANNFQSWIGLTFMLTNLGSLCALLPFQDRIDPVKRITAGLVLCGIVFFVAVGMLSLTTMNPSTYFICNLILVVLSSIASALVAGMMAFATEFTPLIVTALVSGQGMSGIVPTVVQIVLTVSSSGSSDSPSSGSSHTVAVTKACFFISICISVVSLIGYTILRKSSYAPRRTIRFNIPEHANSSSDGIAEESSSDSLLAGLSPEADRSESFADHWKIWKAVSPSVISMVLNFSVTLALFPTLTSYIQTTQIDATQSSLSTVGDKNQKNLFVLFHFLVFNLSDFVGKCLPMVPGLSRFSQRTLLYASLSRVVFFPLLLLCNITITDQLGNPLPRTFPLVFFDAPYFVILAFLGMSGGWLITLLFVAAPAEVSRSSADNVHPAGLCLASEYMVIALAVGLAIGSAISFVLRWVMCGCNPFLG</sequence>
<keyword evidence="6 8" id="KW-0472">Membrane</keyword>
<feature type="transmembrane region" description="Helical" evidence="8">
    <location>
        <begin position="93"/>
        <end position="113"/>
    </location>
</feature>
<evidence type="ECO:0000256" key="1">
    <source>
        <dbReference type="ARBA" id="ARBA00004141"/>
    </source>
</evidence>
<gene>
    <name evidence="9" type="ORF">BASA50_001898</name>
</gene>
<evidence type="ECO:0000256" key="2">
    <source>
        <dbReference type="ARBA" id="ARBA00007965"/>
    </source>
</evidence>
<dbReference type="PRINTS" id="PR01130">
    <property type="entry name" value="DERENTRNSPRT"/>
</dbReference>
<dbReference type="PIRSF" id="PIRSF016379">
    <property type="entry name" value="ENT"/>
    <property type="match status" value="1"/>
</dbReference>
<keyword evidence="10" id="KW-1185">Reference proteome</keyword>
<dbReference type="PANTHER" id="PTHR10332">
    <property type="entry name" value="EQUILIBRATIVE NUCLEOSIDE TRANSPORTER"/>
    <property type="match status" value="1"/>
</dbReference>
<feature type="transmembrane region" description="Helical" evidence="8">
    <location>
        <begin position="356"/>
        <end position="377"/>
    </location>
</feature>
<dbReference type="PANTHER" id="PTHR10332:SF88">
    <property type="entry name" value="EQUILIBRATIVE NUCLEOSIDE TRANSPORTER 1, ISOFORM A"/>
    <property type="match status" value="1"/>
</dbReference>
<organism evidence="9 10">
    <name type="scientific">Batrachochytrium salamandrivorans</name>
    <dbReference type="NCBI Taxonomy" id="1357716"/>
    <lineage>
        <taxon>Eukaryota</taxon>
        <taxon>Fungi</taxon>
        <taxon>Fungi incertae sedis</taxon>
        <taxon>Chytridiomycota</taxon>
        <taxon>Chytridiomycota incertae sedis</taxon>
        <taxon>Chytridiomycetes</taxon>
        <taxon>Rhizophydiales</taxon>
        <taxon>Rhizophydiales incertae sedis</taxon>
        <taxon>Batrachochytrium</taxon>
    </lineage>
</organism>
<feature type="region of interest" description="Disordered" evidence="7">
    <location>
        <begin position="13"/>
        <end position="37"/>
    </location>
</feature>